<dbReference type="RefSeq" id="WP_070177732.1">
    <property type="nucleotide sequence ID" value="NZ_BMJR01000002.1"/>
</dbReference>
<protein>
    <recommendedName>
        <fullName evidence="1">VOC domain-containing protein</fullName>
    </recommendedName>
</protein>
<proteinExistence type="predicted"/>
<feature type="domain" description="VOC" evidence="1">
    <location>
        <begin position="12"/>
        <end position="155"/>
    </location>
</feature>
<organism evidence="2 3">
    <name type="scientific">Alteromonas lipolytica</name>
    <dbReference type="NCBI Taxonomy" id="1856405"/>
    <lineage>
        <taxon>Bacteria</taxon>
        <taxon>Pseudomonadati</taxon>
        <taxon>Pseudomonadota</taxon>
        <taxon>Gammaproteobacteria</taxon>
        <taxon>Alteromonadales</taxon>
        <taxon>Alteromonadaceae</taxon>
        <taxon>Alteromonas/Salinimonas group</taxon>
        <taxon>Alteromonas</taxon>
    </lineage>
</organism>
<evidence type="ECO:0000313" key="2">
    <source>
        <dbReference type="EMBL" id="OFI33356.1"/>
    </source>
</evidence>
<reference evidence="2 3" key="1">
    <citation type="submission" date="2016-09" db="EMBL/GenBank/DDBJ databases">
        <title>Alteromonas lipolytica, a new species isolated from sea water.</title>
        <authorList>
            <person name="Wu Y.-H."/>
            <person name="Cheng H."/>
            <person name="Xu X.-W."/>
        </authorList>
    </citation>
    <scope>NUCLEOTIDE SEQUENCE [LARGE SCALE GENOMIC DNA]</scope>
    <source>
        <strain evidence="2 3">JW12</strain>
    </source>
</reference>
<dbReference type="EMBL" id="MJIC01000015">
    <property type="protein sequence ID" value="OFI33356.1"/>
    <property type="molecule type" value="Genomic_DNA"/>
</dbReference>
<dbReference type="STRING" id="1856405.BFC17_03585"/>
<dbReference type="Gene3D" id="3.10.180.10">
    <property type="entry name" value="2,3-Dihydroxybiphenyl 1,2-Dioxygenase, domain 1"/>
    <property type="match status" value="1"/>
</dbReference>
<evidence type="ECO:0000259" key="1">
    <source>
        <dbReference type="PROSITE" id="PS51819"/>
    </source>
</evidence>
<comment type="caution">
    <text evidence="2">The sequence shown here is derived from an EMBL/GenBank/DDBJ whole genome shotgun (WGS) entry which is preliminary data.</text>
</comment>
<sequence>MQTPAITTPLSALIRTTLFVRDRQRAKAFYVALGFTELYFEGVLEHPSASLVLGFTEVSPYPVTILKVPGPNMGMLGLFELPHSTAAQPPKTGAAQTGEAAQIFYVADFDSVLPQLKAAGASWLPEPITFELGHFKHREICLRDADGFLLNLIERNPEDQHLSGPEMPFTPLDGLIKP</sequence>
<name>A0A1E8FC41_9ALTE</name>
<dbReference type="OrthoDB" id="4265398at2"/>
<gene>
    <name evidence="2" type="ORF">BFC17_03585</name>
</gene>
<dbReference type="Proteomes" id="UP000176037">
    <property type="component" value="Unassembled WGS sequence"/>
</dbReference>
<dbReference type="SUPFAM" id="SSF54593">
    <property type="entry name" value="Glyoxalase/Bleomycin resistance protein/Dihydroxybiphenyl dioxygenase"/>
    <property type="match status" value="1"/>
</dbReference>
<dbReference type="Pfam" id="PF00903">
    <property type="entry name" value="Glyoxalase"/>
    <property type="match status" value="1"/>
</dbReference>
<accession>A0A1E8FC41</accession>
<evidence type="ECO:0000313" key="3">
    <source>
        <dbReference type="Proteomes" id="UP000176037"/>
    </source>
</evidence>
<dbReference type="InterPro" id="IPR037523">
    <property type="entry name" value="VOC_core"/>
</dbReference>
<dbReference type="AlphaFoldDB" id="A0A1E8FC41"/>
<dbReference type="InterPro" id="IPR029068">
    <property type="entry name" value="Glyas_Bleomycin-R_OHBP_Dase"/>
</dbReference>
<keyword evidence="3" id="KW-1185">Reference proteome</keyword>
<dbReference type="PROSITE" id="PS51819">
    <property type="entry name" value="VOC"/>
    <property type="match status" value="1"/>
</dbReference>
<dbReference type="InterPro" id="IPR004360">
    <property type="entry name" value="Glyas_Fos-R_dOase_dom"/>
</dbReference>